<dbReference type="PANTHER" id="PTHR47506">
    <property type="entry name" value="TRANSCRIPTIONAL REGULATORY PROTEIN"/>
    <property type="match status" value="1"/>
</dbReference>
<evidence type="ECO:0000256" key="1">
    <source>
        <dbReference type="ARBA" id="ARBA00023015"/>
    </source>
</evidence>
<comment type="caution">
    <text evidence="6">The sequence shown here is derived from an EMBL/GenBank/DDBJ whole genome shotgun (WGS) entry which is preliminary data.</text>
</comment>
<dbReference type="Pfam" id="PF00440">
    <property type="entry name" value="TetR_N"/>
    <property type="match status" value="1"/>
</dbReference>
<dbReference type="PROSITE" id="PS50977">
    <property type="entry name" value="HTH_TETR_2"/>
    <property type="match status" value="1"/>
</dbReference>
<keyword evidence="7" id="KW-1185">Reference proteome</keyword>
<dbReference type="Proteomes" id="UP001501319">
    <property type="component" value="Unassembled WGS sequence"/>
</dbReference>
<sequence>MRYTKEHKVKAKEAILRSASRVLKRDGFNGIGVDGLAASANVTSGGFYSNFATKEALLEEVISAELGAMFAGIADADSSQRGQRLRELMAIYLSDDHCQGVADGCVMPSLSADVSRAGAHVRDTYERRMTELVAILAPAMTGTPQEQQQRAWTAVATIVGAVTVARALPPGDAARAVLDAALTAVTGMTRR</sequence>
<dbReference type="InterPro" id="IPR001647">
    <property type="entry name" value="HTH_TetR"/>
</dbReference>
<accession>A0ABP4RBF2</accession>
<feature type="domain" description="HTH tetR-type" evidence="5">
    <location>
        <begin position="9"/>
        <end position="69"/>
    </location>
</feature>
<evidence type="ECO:0000256" key="2">
    <source>
        <dbReference type="ARBA" id="ARBA00023125"/>
    </source>
</evidence>
<name>A0ABP4RBF2_9ACTN</name>
<dbReference type="SUPFAM" id="SSF48498">
    <property type="entry name" value="Tetracyclin repressor-like, C-terminal domain"/>
    <property type="match status" value="1"/>
</dbReference>
<dbReference type="PANTHER" id="PTHR47506:SF7">
    <property type="entry name" value="TRANSCRIPTIONAL REGULATORY PROTEIN"/>
    <property type="match status" value="1"/>
</dbReference>
<dbReference type="RefSeq" id="WP_344112779.1">
    <property type="nucleotide sequence ID" value="NZ_BAAANE010000006.1"/>
</dbReference>
<dbReference type="PRINTS" id="PR00455">
    <property type="entry name" value="HTHTETR"/>
</dbReference>
<feature type="DNA-binding region" description="H-T-H motif" evidence="4">
    <location>
        <begin position="32"/>
        <end position="51"/>
    </location>
</feature>
<evidence type="ECO:0000256" key="3">
    <source>
        <dbReference type="ARBA" id="ARBA00023163"/>
    </source>
</evidence>
<gene>
    <name evidence="6" type="ORF">GCM10009744_36390</name>
</gene>
<protein>
    <recommendedName>
        <fullName evidence="5">HTH tetR-type domain-containing protein</fullName>
    </recommendedName>
</protein>
<reference evidence="7" key="1">
    <citation type="journal article" date="2019" name="Int. J. Syst. Evol. Microbiol.">
        <title>The Global Catalogue of Microorganisms (GCM) 10K type strain sequencing project: providing services to taxonomists for standard genome sequencing and annotation.</title>
        <authorList>
            <consortium name="The Broad Institute Genomics Platform"/>
            <consortium name="The Broad Institute Genome Sequencing Center for Infectious Disease"/>
            <person name="Wu L."/>
            <person name="Ma J."/>
        </authorList>
    </citation>
    <scope>NUCLEOTIDE SEQUENCE [LARGE SCALE GENOMIC DNA]</scope>
    <source>
        <strain evidence="7">JCM 14306</strain>
    </source>
</reference>
<dbReference type="InterPro" id="IPR036271">
    <property type="entry name" value="Tet_transcr_reg_TetR-rel_C_sf"/>
</dbReference>
<evidence type="ECO:0000256" key="4">
    <source>
        <dbReference type="PROSITE-ProRule" id="PRU00335"/>
    </source>
</evidence>
<dbReference type="EMBL" id="BAAANE010000006">
    <property type="protein sequence ID" value="GAA1642866.1"/>
    <property type="molecule type" value="Genomic_DNA"/>
</dbReference>
<proteinExistence type="predicted"/>
<evidence type="ECO:0000313" key="6">
    <source>
        <dbReference type="EMBL" id="GAA1642866.1"/>
    </source>
</evidence>
<dbReference type="InterPro" id="IPR009057">
    <property type="entry name" value="Homeodomain-like_sf"/>
</dbReference>
<dbReference type="Gene3D" id="1.10.357.10">
    <property type="entry name" value="Tetracycline Repressor, domain 2"/>
    <property type="match status" value="1"/>
</dbReference>
<evidence type="ECO:0000259" key="5">
    <source>
        <dbReference type="PROSITE" id="PS50977"/>
    </source>
</evidence>
<dbReference type="Gene3D" id="1.10.10.60">
    <property type="entry name" value="Homeodomain-like"/>
    <property type="match status" value="1"/>
</dbReference>
<dbReference type="SUPFAM" id="SSF46689">
    <property type="entry name" value="Homeodomain-like"/>
    <property type="match status" value="1"/>
</dbReference>
<organism evidence="6 7">
    <name type="scientific">Kribbella alba</name>
    <dbReference type="NCBI Taxonomy" id="190197"/>
    <lineage>
        <taxon>Bacteria</taxon>
        <taxon>Bacillati</taxon>
        <taxon>Actinomycetota</taxon>
        <taxon>Actinomycetes</taxon>
        <taxon>Propionibacteriales</taxon>
        <taxon>Kribbellaceae</taxon>
        <taxon>Kribbella</taxon>
    </lineage>
</organism>
<keyword evidence="1" id="KW-0805">Transcription regulation</keyword>
<keyword evidence="2 4" id="KW-0238">DNA-binding</keyword>
<keyword evidence="3" id="KW-0804">Transcription</keyword>
<evidence type="ECO:0000313" key="7">
    <source>
        <dbReference type="Proteomes" id="UP001501319"/>
    </source>
</evidence>